<dbReference type="Proteomes" id="UP001183607">
    <property type="component" value="Unassembled WGS sequence"/>
</dbReference>
<evidence type="ECO:0000259" key="1">
    <source>
        <dbReference type="PROSITE" id="PS50801"/>
    </source>
</evidence>
<dbReference type="InterPro" id="IPR058548">
    <property type="entry name" value="MlaB-like_STAS"/>
</dbReference>
<feature type="domain" description="STAS" evidence="1">
    <location>
        <begin position="19"/>
        <end position="112"/>
    </location>
</feature>
<dbReference type="InterPro" id="IPR002645">
    <property type="entry name" value="STAS_dom"/>
</dbReference>
<dbReference type="Pfam" id="PF13466">
    <property type="entry name" value="STAS_2"/>
    <property type="match status" value="1"/>
</dbReference>
<dbReference type="PANTHER" id="PTHR33495:SF2">
    <property type="entry name" value="ANTI-SIGMA FACTOR ANTAGONIST TM_1081-RELATED"/>
    <property type="match status" value="1"/>
</dbReference>
<evidence type="ECO:0000313" key="2">
    <source>
        <dbReference type="EMBL" id="MDT0417113.1"/>
    </source>
</evidence>
<comment type="caution">
    <text evidence="2">The sequence shown here is derived from an EMBL/GenBank/DDBJ whole genome shotgun (WGS) entry which is preliminary data.</text>
</comment>
<sequence>MIAPPPGGLRIEQRAADSGSLVLELVGDLDYDTAEQLGEDVLTALDTPGLTALALDCAGLGGCDSMGLAVLLQVRRHTDRAGVRLTLERPPVSLRRLLGLTGTSAHFGVEPV</sequence>
<dbReference type="Gene3D" id="3.30.750.24">
    <property type="entry name" value="STAS domain"/>
    <property type="match status" value="1"/>
</dbReference>
<evidence type="ECO:0000313" key="3">
    <source>
        <dbReference type="Proteomes" id="UP001183607"/>
    </source>
</evidence>
<proteinExistence type="predicted"/>
<name>A0ABD5E7R3_9ACTN</name>
<accession>A0ABD5E7R3</accession>
<dbReference type="CDD" id="cd07043">
    <property type="entry name" value="STAS_anti-anti-sigma_factors"/>
    <property type="match status" value="1"/>
</dbReference>
<dbReference type="PROSITE" id="PS50801">
    <property type="entry name" value="STAS"/>
    <property type="match status" value="1"/>
</dbReference>
<dbReference type="SUPFAM" id="SSF52091">
    <property type="entry name" value="SpoIIaa-like"/>
    <property type="match status" value="1"/>
</dbReference>
<reference evidence="3" key="1">
    <citation type="submission" date="2023-07" db="EMBL/GenBank/DDBJ databases">
        <title>30 novel species of actinomycetes from the DSMZ collection.</title>
        <authorList>
            <person name="Nouioui I."/>
        </authorList>
    </citation>
    <scope>NUCLEOTIDE SEQUENCE [LARGE SCALE GENOMIC DNA]</scope>
    <source>
        <strain evidence="3">DSM 41982</strain>
    </source>
</reference>
<dbReference type="InterPro" id="IPR036513">
    <property type="entry name" value="STAS_dom_sf"/>
</dbReference>
<gene>
    <name evidence="2" type="ORF">RM574_16615</name>
</gene>
<dbReference type="PANTHER" id="PTHR33495">
    <property type="entry name" value="ANTI-SIGMA FACTOR ANTAGONIST TM_1081-RELATED-RELATED"/>
    <property type="match status" value="1"/>
</dbReference>
<dbReference type="RefSeq" id="WP_043255971.1">
    <property type="nucleotide sequence ID" value="NZ_JAVRER010000024.1"/>
</dbReference>
<dbReference type="AlphaFoldDB" id="A0ABD5E7R3"/>
<protein>
    <submittedName>
        <fullName evidence="2">STAS domain-containing protein</fullName>
    </submittedName>
</protein>
<dbReference type="EMBL" id="JAVRER010000024">
    <property type="protein sequence ID" value="MDT0417113.1"/>
    <property type="molecule type" value="Genomic_DNA"/>
</dbReference>
<organism evidence="2 3">
    <name type="scientific">Streptomyces evansiae</name>
    <dbReference type="NCBI Taxonomy" id="3075535"/>
    <lineage>
        <taxon>Bacteria</taxon>
        <taxon>Bacillati</taxon>
        <taxon>Actinomycetota</taxon>
        <taxon>Actinomycetes</taxon>
        <taxon>Kitasatosporales</taxon>
        <taxon>Streptomycetaceae</taxon>
        <taxon>Streptomyces</taxon>
    </lineage>
</organism>